<accession>A0A495S2P7</accession>
<reference evidence="1 2" key="1">
    <citation type="submission" date="2018-10" db="EMBL/GenBank/DDBJ databases">
        <title>Genomic Encyclopedia of Archaeal and Bacterial Type Strains, Phase II (KMG-II): from individual species to whole genera.</title>
        <authorList>
            <person name="Goeker M."/>
        </authorList>
    </citation>
    <scope>NUCLEOTIDE SEQUENCE [LARGE SCALE GENOMIC DNA]</scope>
    <source>
        <strain evidence="1 2">DSM 15094</strain>
    </source>
</reference>
<keyword evidence="2" id="KW-1185">Reference proteome</keyword>
<proteinExistence type="predicted"/>
<dbReference type="AlphaFoldDB" id="A0A495S2P7"/>
<sequence>MNKIKEYSKILKDNYSELFNIQKTYLSQVRSDINNYL</sequence>
<dbReference type="EMBL" id="RBXA01000002">
    <property type="protein sequence ID" value="RKS94082.1"/>
    <property type="molecule type" value="Genomic_DNA"/>
</dbReference>
<evidence type="ECO:0000313" key="2">
    <source>
        <dbReference type="Proteomes" id="UP000280091"/>
    </source>
</evidence>
<comment type="caution">
    <text evidence="1">The sequence shown here is derived from an EMBL/GenBank/DDBJ whole genome shotgun (WGS) entry which is preliminary data.</text>
</comment>
<protein>
    <submittedName>
        <fullName evidence="1">Uncharacterized protein</fullName>
    </submittedName>
</protein>
<organism evidence="1 2">
    <name type="scientific">Flavobacterium limicola</name>
    <dbReference type="NCBI Taxonomy" id="180441"/>
    <lineage>
        <taxon>Bacteria</taxon>
        <taxon>Pseudomonadati</taxon>
        <taxon>Bacteroidota</taxon>
        <taxon>Flavobacteriia</taxon>
        <taxon>Flavobacteriales</taxon>
        <taxon>Flavobacteriaceae</taxon>
        <taxon>Flavobacterium</taxon>
    </lineage>
</organism>
<evidence type="ECO:0000313" key="1">
    <source>
        <dbReference type="EMBL" id="RKS94082.1"/>
    </source>
</evidence>
<gene>
    <name evidence="1" type="ORF">BC952_1950</name>
</gene>
<dbReference type="Proteomes" id="UP000280091">
    <property type="component" value="Unassembled WGS sequence"/>
</dbReference>
<name>A0A495S2P7_9FLAO</name>